<dbReference type="EMBL" id="OIVN01001767">
    <property type="protein sequence ID" value="SPC97380.1"/>
    <property type="molecule type" value="Genomic_DNA"/>
</dbReference>
<feature type="compositionally biased region" description="Acidic residues" evidence="1">
    <location>
        <begin position="49"/>
        <end position="64"/>
    </location>
</feature>
<evidence type="ECO:0000313" key="2">
    <source>
        <dbReference type="EMBL" id="SPC97380.1"/>
    </source>
</evidence>
<reference evidence="2" key="1">
    <citation type="submission" date="2018-02" db="EMBL/GenBank/DDBJ databases">
        <authorList>
            <person name="Cohen D.B."/>
            <person name="Kent A.D."/>
        </authorList>
    </citation>
    <scope>NUCLEOTIDE SEQUENCE</scope>
</reference>
<organism evidence="2">
    <name type="scientific">Fagus sylvatica</name>
    <name type="common">Beechnut</name>
    <dbReference type="NCBI Taxonomy" id="28930"/>
    <lineage>
        <taxon>Eukaryota</taxon>
        <taxon>Viridiplantae</taxon>
        <taxon>Streptophyta</taxon>
        <taxon>Embryophyta</taxon>
        <taxon>Tracheophyta</taxon>
        <taxon>Spermatophyta</taxon>
        <taxon>Magnoliopsida</taxon>
        <taxon>eudicotyledons</taxon>
        <taxon>Gunneridae</taxon>
        <taxon>Pentapetalae</taxon>
        <taxon>rosids</taxon>
        <taxon>fabids</taxon>
        <taxon>Fagales</taxon>
        <taxon>Fagaceae</taxon>
        <taxon>Fagus</taxon>
    </lineage>
</organism>
<proteinExistence type="predicted"/>
<feature type="region of interest" description="Disordered" evidence="1">
    <location>
        <begin position="44"/>
        <end position="79"/>
    </location>
</feature>
<dbReference type="PANTHER" id="PTHR31973:SF195">
    <property type="entry name" value="MUDR FAMILY TRANSPOSASE"/>
    <property type="match status" value="1"/>
</dbReference>
<evidence type="ECO:0000256" key="1">
    <source>
        <dbReference type="SAM" id="MobiDB-lite"/>
    </source>
</evidence>
<name>A0A2N9GD50_FAGSY</name>
<dbReference type="PANTHER" id="PTHR31973">
    <property type="entry name" value="POLYPROTEIN, PUTATIVE-RELATED"/>
    <property type="match status" value="1"/>
</dbReference>
<sequence>MIAQGVQDDHLNDAFMERVWVESGHDINMEHDEDEDTDIERFIINGGVGDDDDDDDNALDDDHGDQEHSTHGFPPMEAPSPSFIANTWDNIIVPGDIDEATGLTVWKVGMELSKGMLFNDKDELQFACEWYLRACKRKRNNIGLWEITIYNGPHTCTSSGIQSDGKMADAKFIERQIHHLVAADHAAKIKLLHAHMLSDWNCDCSYYKIWDAKQRAIGNIYGDWDESYETLPKFLKAVQDLNPGTEVHFANRDTNNAGIVFFHRVFWAFAPCIAGFAHCRPVISIDGTHLYGRYEGKLLIAMAT</sequence>
<dbReference type="AlphaFoldDB" id="A0A2N9GD50"/>
<accession>A0A2N9GD50</accession>
<protein>
    <submittedName>
        <fullName evidence="2">Uncharacterized protein</fullName>
    </submittedName>
</protein>
<gene>
    <name evidence="2" type="ORF">FSB_LOCUS25262</name>
</gene>